<dbReference type="SUPFAM" id="SSF58038">
    <property type="entry name" value="SNARE fusion complex"/>
    <property type="match status" value="1"/>
</dbReference>
<keyword evidence="4" id="KW-0653">Protein transport</keyword>
<evidence type="ECO:0000256" key="4">
    <source>
        <dbReference type="ARBA" id="ARBA00022927"/>
    </source>
</evidence>
<organism evidence="11 12">
    <name type="scientific">Caenorhabditis angaria</name>
    <dbReference type="NCBI Taxonomy" id="860376"/>
    <lineage>
        <taxon>Eukaryota</taxon>
        <taxon>Metazoa</taxon>
        <taxon>Ecdysozoa</taxon>
        <taxon>Nematoda</taxon>
        <taxon>Chromadorea</taxon>
        <taxon>Rhabditida</taxon>
        <taxon>Rhabditina</taxon>
        <taxon>Rhabditomorpha</taxon>
        <taxon>Rhabditoidea</taxon>
        <taxon>Rhabditidae</taxon>
        <taxon>Peloderinae</taxon>
        <taxon>Caenorhabditis</taxon>
    </lineage>
</organism>
<comment type="similarity">
    <text evidence="1">Belongs to the synaptobrevin family.</text>
</comment>
<dbReference type="PRINTS" id="PR00219">
    <property type="entry name" value="SYNAPTOBREVN"/>
</dbReference>
<dbReference type="GO" id="GO:0015031">
    <property type="term" value="P:protein transport"/>
    <property type="evidence" value="ECO:0007669"/>
    <property type="project" value="UniProtKB-KW"/>
</dbReference>
<dbReference type="GO" id="GO:0005737">
    <property type="term" value="C:cytoplasm"/>
    <property type="evidence" value="ECO:0007669"/>
    <property type="project" value="UniProtKB-ARBA"/>
</dbReference>
<comment type="subcellular location">
    <subcellularLocation>
        <location evidence="7">Endomembrane system</location>
        <topology evidence="7">Single-pass type IV membrane protein</topology>
    </subcellularLocation>
</comment>
<evidence type="ECO:0000256" key="8">
    <source>
        <dbReference type="PROSITE-ProRule" id="PRU00290"/>
    </source>
</evidence>
<gene>
    <name evidence="11" type="ORF">CAMP_LOCUS11016</name>
</gene>
<dbReference type="FunFam" id="1.20.5.110:FF:000004">
    <property type="entry name" value="Vesicle-associated membrane protein 7"/>
    <property type="match status" value="1"/>
</dbReference>
<dbReference type="EMBL" id="CANHGI010000004">
    <property type="protein sequence ID" value="CAI5448379.1"/>
    <property type="molecule type" value="Genomic_DNA"/>
</dbReference>
<dbReference type="InterPro" id="IPR016444">
    <property type="entry name" value="Synaptobrevin/VAMP"/>
</dbReference>
<proteinExistence type="inferred from homology"/>
<evidence type="ECO:0000259" key="10">
    <source>
        <dbReference type="PROSITE" id="PS50892"/>
    </source>
</evidence>
<sequence>MMKMENESSSTDTISKADAVKNQVDSVKKIMVENVERILERGERLDNIERRTEHLQATSTNFKMNARKVKRKFCMLNAKWTCITIFVILIVFIICLLIILGAAGVFKKK</sequence>
<dbReference type="GO" id="GO:0012505">
    <property type="term" value="C:endomembrane system"/>
    <property type="evidence" value="ECO:0007669"/>
    <property type="project" value="UniProtKB-SubCell"/>
</dbReference>
<protein>
    <recommendedName>
        <fullName evidence="10">V-SNARE coiled-coil homology domain-containing protein</fullName>
    </recommendedName>
</protein>
<keyword evidence="2" id="KW-0813">Transport</keyword>
<evidence type="ECO:0000256" key="3">
    <source>
        <dbReference type="ARBA" id="ARBA00022692"/>
    </source>
</evidence>
<dbReference type="OrthoDB" id="190375at2759"/>
<dbReference type="AlphaFoldDB" id="A0A9P1IQ85"/>
<evidence type="ECO:0000256" key="5">
    <source>
        <dbReference type="ARBA" id="ARBA00022989"/>
    </source>
</evidence>
<evidence type="ECO:0000313" key="12">
    <source>
        <dbReference type="Proteomes" id="UP001152747"/>
    </source>
</evidence>
<evidence type="ECO:0000256" key="6">
    <source>
        <dbReference type="ARBA" id="ARBA00023136"/>
    </source>
</evidence>
<keyword evidence="6 9" id="KW-0472">Membrane</keyword>
<dbReference type="Gene3D" id="1.20.5.110">
    <property type="match status" value="1"/>
</dbReference>
<comment type="caution">
    <text evidence="11">The sequence shown here is derived from an EMBL/GenBank/DDBJ whole genome shotgun (WGS) entry which is preliminary data.</text>
</comment>
<dbReference type="GO" id="GO:0016192">
    <property type="term" value="P:vesicle-mediated transport"/>
    <property type="evidence" value="ECO:0007669"/>
    <property type="project" value="InterPro"/>
</dbReference>
<dbReference type="PANTHER" id="PTHR45701">
    <property type="entry name" value="SYNAPTOBREVIN FAMILY MEMBER"/>
    <property type="match status" value="1"/>
</dbReference>
<accession>A0A9P1IQ85</accession>
<keyword evidence="3 9" id="KW-0812">Transmembrane</keyword>
<name>A0A9P1IQ85_9PELO</name>
<evidence type="ECO:0000256" key="1">
    <source>
        <dbReference type="ARBA" id="ARBA00008025"/>
    </source>
</evidence>
<evidence type="ECO:0000256" key="7">
    <source>
        <dbReference type="ARBA" id="ARBA00046280"/>
    </source>
</evidence>
<dbReference type="InterPro" id="IPR001388">
    <property type="entry name" value="Synaptobrevin-like"/>
</dbReference>
<dbReference type="Proteomes" id="UP001152747">
    <property type="component" value="Unassembled WGS sequence"/>
</dbReference>
<feature type="transmembrane region" description="Helical" evidence="9">
    <location>
        <begin position="80"/>
        <end position="106"/>
    </location>
</feature>
<evidence type="ECO:0000256" key="2">
    <source>
        <dbReference type="ARBA" id="ARBA00022448"/>
    </source>
</evidence>
<evidence type="ECO:0000256" key="9">
    <source>
        <dbReference type="SAM" id="Phobius"/>
    </source>
</evidence>
<keyword evidence="5 9" id="KW-1133">Transmembrane helix</keyword>
<evidence type="ECO:0000313" key="11">
    <source>
        <dbReference type="EMBL" id="CAI5448379.1"/>
    </source>
</evidence>
<keyword evidence="12" id="KW-1185">Reference proteome</keyword>
<dbReference type="CDD" id="cd15843">
    <property type="entry name" value="R-SNARE"/>
    <property type="match status" value="1"/>
</dbReference>
<dbReference type="InterPro" id="IPR042855">
    <property type="entry name" value="V_SNARE_CC"/>
</dbReference>
<dbReference type="Pfam" id="PF00957">
    <property type="entry name" value="Synaptobrevin"/>
    <property type="match status" value="1"/>
</dbReference>
<keyword evidence="8" id="KW-0175">Coiled coil</keyword>
<dbReference type="PROSITE" id="PS50892">
    <property type="entry name" value="V_SNARE"/>
    <property type="match status" value="1"/>
</dbReference>
<reference evidence="11" key="1">
    <citation type="submission" date="2022-11" db="EMBL/GenBank/DDBJ databases">
        <authorList>
            <person name="Kikuchi T."/>
        </authorList>
    </citation>
    <scope>NUCLEOTIDE SEQUENCE</scope>
    <source>
        <strain evidence="11">PS1010</strain>
    </source>
</reference>
<dbReference type="GO" id="GO:0016020">
    <property type="term" value="C:membrane"/>
    <property type="evidence" value="ECO:0007669"/>
    <property type="project" value="InterPro"/>
</dbReference>
<feature type="domain" description="V-SNARE coiled-coil homology" evidence="10">
    <location>
        <begin position="16"/>
        <end position="76"/>
    </location>
</feature>